<dbReference type="SUPFAM" id="SSF54373">
    <property type="entry name" value="FAD-linked reductases, C-terminal domain"/>
    <property type="match status" value="1"/>
</dbReference>
<dbReference type="OrthoDB" id="16820at2759"/>
<dbReference type="RefSeq" id="XP_018073704.1">
    <property type="nucleotide sequence ID" value="XM_018211746.1"/>
</dbReference>
<evidence type="ECO:0000256" key="1">
    <source>
        <dbReference type="ARBA" id="ARBA00007992"/>
    </source>
</evidence>
<dbReference type="SUPFAM" id="SSF51905">
    <property type="entry name" value="FAD/NAD(P)-binding domain"/>
    <property type="match status" value="1"/>
</dbReference>
<dbReference type="PANTHER" id="PTHR13789:SF147">
    <property type="entry name" value="PUTATIVE (AFU_ORTHOLOGUE AFUA_2G01950)-RELATED"/>
    <property type="match status" value="1"/>
</dbReference>
<dbReference type="GO" id="GO:0004497">
    <property type="term" value="F:monooxygenase activity"/>
    <property type="evidence" value="ECO:0007669"/>
    <property type="project" value="UniProtKB-KW"/>
</dbReference>
<evidence type="ECO:0000256" key="5">
    <source>
        <dbReference type="ARBA" id="ARBA00023033"/>
    </source>
</evidence>
<keyword evidence="4" id="KW-0560">Oxidoreductase</keyword>
<evidence type="ECO:0000259" key="6">
    <source>
        <dbReference type="Pfam" id="PF01494"/>
    </source>
</evidence>
<dbReference type="AlphaFoldDB" id="A0A194XGU2"/>
<organism evidence="7 8">
    <name type="scientific">Mollisia scopiformis</name>
    <name type="common">Conifer needle endophyte fungus</name>
    <name type="synonym">Phialocephala scopiformis</name>
    <dbReference type="NCBI Taxonomy" id="149040"/>
    <lineage>
        <taxon>Eukaryota</taxon>
        <taxon>Fungi</taxon>
        <taxon>Dikarya</taxon>
        <taxon>Ascomycota</taxon>
        <taxon>Pezizomycotina</taxon>
        <taxon>Leotiomycetes</taxon>
        <taxon>Helotiales</taxon>
        <taxon>Mollisiaceae</taxon>
        <taxon>Mollisia</taxon>
    </lineage>
</organism>
<keyword evidence="3" id="KW-0274">FAD</keyword>
<feature type="domain" description="FAD-binding" evidence="6">
    <location>
        <begin position="7"/>
        <end position="173"/>
    </location>
</feature>
<dbReference type="PRINTS" id="PR00420">
    <property type="entry name" value="RNGMNOXGNASE"/>
</dbReference>
<protein>
    <submittedName>
        <fullName evidence="7">FAD dependent oxidoreductase</fullName>
    </submittedName>
</protein>
<gene>
    <name evidence="7" type="ORF">LY89DRAFT_642377</name>
</gene>
<dbReference type="PANTHER" id="PTHR13789">
    <property type="entry name" value="MONOOXYGENASE"/>
    <property type="match status" value="1"/>
</dbReference>
<dbReference type="GeneID" id="28821472"/>
<dbReference type="Pfam" id="PF01494">
    <property type="entry name" value="FAD_binding_3"/>
    <property type="match status" value="1"/>
</dbReference>
<keyword evidence="5" id="KW-0503">Monooxygenase</keyword>
<dbReference type="InterPro" id="IPR036188">
    <property type="entry name" value="FAD/NAD-bd_sf"/>
</dbReference>
<evidence type="ECO:0000256" key="4">
    <source>
        <dbReference type="ARBA" id="ARBA00023002"/>
    </source>
</evidence>
<reference evidence="7 8" key="1">
    <citation type="submission" date="2015-10" db="EMBL/GenBank/DDBJ databases">
        <title>Full genome of DAOMC 229536 Phialocephala scopiformis, a fungal endophyte of spruce producing the potent anti-insectan compound rugulosin.</title>
        <authorList>
            <consortium name="DOE Joint Genome Institute"/>
            <person name="Walker A.K."/>
            <person name="Frasz S.L."/>
            <person name="Seifert K.A."/>
            <person name="Miller J.D."/>
            <person name="Mondo S.J."/>
            <person name="Labutti K."/>
            <person name="Lipzen A."/>
            <person name="Dockter R."/>
            <person name="Kennedy M."/>
            <person name="Grigoriev I.V."/>
            <person name="Spatafora J.W."/>
        </authorList>
    </citation>
    <scope>NUCLEOTIDE SEQUENCE [LARGE SCALE GENOMIC DNA]</scope>
    <source>
        <strain evidence="7 8">CBS 120377</strain>
    </source>
</reference>
<dbReference type="Gene3D" id="3.50.50.60">
    <property type="entry name" value="FAD/NAD(P)-binding domain"/>
    <property type="match status" value="1"/>
</dbReference>
<comment type="similarity">
    <text evidence="1">Belongs to the paxM FAD-dependent monooxygenase family.</text>
</comment>
<keyword evidence="2" id="KW-0285">Flavoprotein</keyword>
<dbReference type="InterPro" id="IPR002938">
    <property type="entry name" value="FAD-bd"/>
</dbReference>
<dbReference type="InterPro" id="IPR050493">
    <property type="entry name" value="FAD-dep_Monooxygenase_BioMet"/>
</dbReference>
<evidence type="ECO:0000313" key="8">
    <source>
        <dbReference type="Proteomes" id="UP000070700"/>
    </source>
</evidence>
<dbReference type="GO" id="GO:0071949">
    <property type="term" value="F:FAD binding"/>
    <property type="evidence" value="ECO:0007669"/>
    <property type="project" value="InterPro"/>
</dbReference>
<dbReference type="KEGG" id="psco:LY89DRAFT_642377"/>
<name>A0A194XGU2_MOLSC</name>
<dbReference type="Proteomes" id="UP000070700">
    <property type="component" value="Unassembled WGS sequence"/>
</dbReference>
<dbReference type="EMBL" id="KQ947411">
    <property type="protein sequence ID" value="KUJ19349.1"/>
    <property type="molecule type" value="Genomic_DNA"/>
</dbReference>
<sequence length="419" mass="46165">MSNKFQVHVLIIGAGIGGLAAAIGIARAGYQVTVIEKSSQLGEKGAGIQVPPNSSHILSRWGLLKTLSAEAMQPGSIIIRSYHDDSILSKLKLKGRDSIEEAYDYPWLHIHRETLHKALSDEATQHGVVFRLGSTVAGIDFQNSTVRIQDQKIISADIIIGADGVNSVCREALLGRPDPPVLTGDMVYRISLSTTEMKKHVELEALATKPNFNYWAGPGEHAVGYLIEHGTQFNIVIAAKDNLPFSFSRGKGDVNEMRERFEGWSSTFTLLLELASESTVWRLCCGREMETWTHGGGSFSLLGDACHSMLPYLAQGAAQAVEDGAVLGALFSRCESREDVFDVLGVYEELRMPRANMVARVSREKVGMRWRDSGEGSLNPWANLNFQKELFGYDVEGEVDNTWNRYKAATAEMRKSNSQ</sequence>
<evidence type="ECO:0000313" key="7">
    <source>
        <dbReference type="EMBL" id="KUJ19349.1"/>
    </source>
</evidence>
<accession>A0A194XGU2</accession>
<evidence type="ECO:0000256" key="3">
    <source>
        <dbReference type="ARBA" id="ARBA00022827"/>
    </source>
</evidence>
<dbReference type="InParanoid" id="A0A194XGU2"/>
<proteinExistence type="inferred from homology"/>
<keyword evidence="8" id="KW-1185">Reference proteome</keyword>
<evidence type="ECO:0000256" key="2">
    <source>
        <dbReference type="ARBA" id="ARBA00022630"/>
    </source>
</evidence>